<dbReference type="GO" id="GO:0042802">
    <property type="term" value="F:identical protein binding"/>
    <property type="evidence" value="ECO:0007669"/>
    <property type="project" value="TreeGrafter"/>
</dbReference>
<keyword evidence="4 7" id="KW-0808">Transferase</keyword>
<dbReference type="EC" id="2.6.1.19" evidence="7"/>
<dbReference type="Gene3D" id="3.40.640.10">
    <property type="entry name" value="Type I PLP-dependent aspartate aminotransferase-like (Major domain)"/>
    <property type="match status" value="1"/>
</dbReference>
<evidence type="ECO:0000313" key="8">
    <source>
        <dbReference type="Proteomes" id="UP000324536"/>
    </source>
</evidence>
<dbReference type="InterPro" id="IPR049704">
    <property type="entry name" value="Aminotrans_3_PPA_site"/>
</dbReference>
<dbReference type="FunFam" id="3.40.640.10:FF:000013">
    <property type="entry name" value="4-aminobutyrate aminotransferase"/>
    <property type="match status" value="1"/>
</dbReference>
<dbReference type="Pfam" id="PF00202">
    <property type="entry name" value="Aminotran_3"/>
    <property type="match status" value="1"/>
</dbReference>
<reference evidence="7 8" key="1">
    <citation type="submission" date="2019-09" db="EMBL/GenBank/DDBJ databases">
        <title>Genome sequencing of strain KACC 21233.</title>
        <authorList>
            <person name="Heo J."/>
            <person name="Kim S.-J."/>
            <person name="Kim J.-S."/>
            <person name="Hong S.-B."/>
            <person name="Kwon S.-W."/>
        </authorList>
    </citation>
    <scope>NUCLEOTIDE SEQUENCE [LARGE SCALE GENOMIC DNA]</scope>
    <source>
        <strain evidence="7 8">KACC 21233</strain>
    </source>
</reference>
<dbReference type="KEGG" id="acek:FLP30_05370"/>
<dbReference type="PANTHER" id="PTHR11986:SF58">
    <property type="entry name" value="LEUCINE_METHIONINE RACEMASE"/>
    <property type="match status" value="1"/>
</dbReference>
<dbReference type="InterPro" id="IPR004632">
    <property type="entry name" value="4NH2But_aminotransferase_bac"/>
</dbReference>
<evidence type="ECO:0000256" key="4">
    <source>
        <dbReference type="ARBA" id="ARBA00022679"/>
    </source>
</evidence>
<evidence type="ECO:0000256" key="1">
    <source>
        <dbReference type="ARBA" id="ARBA00001933"/>
    </source>
</evidence>
<gene>
    <name evidence="7" type="primary">gabT</name>
    <name evidence="7" type="ORF">FLP30_05370</name>
</gene>
<evidence type="ECO:0000256" key="2">
    <source>
        <dbReference type="ARBA" id="ARBA00008954"/>
    </source>
</evidence>
<accession>A0A5C1YR20</accession>
<dbReference type="Proteomes" id="UP000324536">
    <property type="component" value="Chromosome"/>
</dbReference>
<dbReference type="GO" id="GO:0034386">
    <property type="term" value="F:4-aminobutyrate:2-oxoglutarate transaminase activity"/>
    <property type="evidence" value="ECO:0007669"/>
    <property type="project" value="UniProtKB-EC"/>
</dbReference>
<dbReference type="NCBIfam" id="TIGR00700">
    <property type="entry name" value="GABAtrnsam"/>
    <property type="match status" value="1"/>
</dbReference>
<comment type="cofactor">
    <cofactor evidence="1">
        <name>pyridoxal 5'-phosphate</name>
        <dbReference type="ChEBI" id="CHEBI:597326"/>
    </cofactor>
</comment>
<comment type="similarity">
    <text evidence="2 6">Belongs to the class-III pyridoxal-phosphate-dependent aminotransferase family.</text>
</comment>
<dbReference type="RefSeq" id="WP_149278911.1">
    <property type="nucleotide sequence ID" value="NZ_CP043506.1"/>
</dbReference>
<dbReference type="PROSITE" id="PS00600">
    <property type="entry name" value="AA_TRANSFER_CLASS_3"/>
    <property type="match status" value="1"/>
</dbReference>
<dbReference type="InterPro" id="IPR015421">
    <property type="entry name" value="PyrdxlP-dep_Trfase_major"/>
</dbReference>
<dbReference type="PANTHER" id="PTHR11986">
    <property type="entry name" value="AMINOTRANSFERASE CLASS III"/>
    <property type="match status" value="1"/>
</dbReference>
<name>A0A5C1YR20_9PROT</name>
<evidence type="ECO:0000256" key="6">
    <source>
        <dbReference type="RuleBase" id="RU003560"/>
    </source>
</evidence>
<proteinExistence type="inferred from homology"/>
<evidence type="ECO:0000256" key="3">
    <source>
        <dbReference type="ARBA" id="ARBA00022576"/>
    </source>
</evidence>
<dbReference type="AlphaFoldDB" id="A0A5C1YR20"/>
<keyword evidence="5 6" id="KW-0663">Pyridoxal phosphate</keyword>
<dbReference type="Gene3D" id="3.90.1150.10">
    <property type="entry name" value="Aspartate Aminotransferase, domain 1"/>
    <property type="match status" value="1"/>
</dbReference>
<dbReference type="InterPro" id="IPR005814">
    <property type="entry name" value="Aminotrans_3"/>
</dbReference>
<evidence type="ECO:0000313" key="7">
    <source>
        <dbReference type="EMBL" id="QEO17232.1"/>
    </source>
</evidence>
<dbReference type="GO" id="GO:0030170">
    <property type="term" value="F:pyridoxal phosphate binding"/>
    <property type="evidence" value="ECO:0007669"/>
    <property type="project" value="InterPro"/>
</dbReference>
<dbReference type="CDD" id="cd00610">
    <property type="entry name" value="OAT_like"/>
    <property type="match status" value="1"/>
</dbReference>
<dbReference type="SUPFAM" id="SSF53383">
    <property type="entry name" value="PLP-dependent transferases"/>
    <property type="match status" value="1"/>
</dbReference>
<dbReference type="GO" id="GO:0009448">
    <property type="term" value="P:gamma-aminobutyric acid metabolic process"/>
    <property type="evidence" value="ECO:0007669"/>
    <property type="project" value="InterPro"/>
</dbReference>
<dbReference type="EMBL" id="CP043506">
    <property type="protein sequence ID" value="QEO17232.1"/>
    <property type="molecule type" value="Genomic_DNA"/>
</dbReference>
<dbReference type="InterPro" id="IPR015422">
    <property type="entry name" value="PyrdxlP-dep_Trfase_small"/>
</dbReference>
<dbReference type="InterPro" id="IPR050103">
    <property type="entry name" value="Class-III_PLP-dep_AT"/>
</dbReference>
<organism evidence="7 8">
    <name type="scientific">Acetobacter vaccinii</name>
    <dbReference type="NCBI Taxonomy" id="2592655"/>
    <lineage>
        <taxon>Bacteria</taxon>
        <taxon>Pseudomonadati</taxon>
        <taxon>Pseudomonadota</taxon>
        <taxon>Alphaproteobacteria</taxon>
        <taxon>Acetobacterales</taxon>
        <taxon>Acetobacteraceae</taxon>
        <taxon>Acetobacter</taxon>
    </lineage>
</organism>
<keyword evidence="8" id="KW-1185">Reference proteome</keyword>
<sequence length="428" mass="44927">MSTTNSDLLARRTNAVPRGVATATPVFADRAENAELWDVEGRRYVDFAGGIAVLNTGHRHPKVLAAVQRQLERFTHTAFQVSAYESYVELAEKLNARAPFSGPAKTIFFTTGGEATENAVKIARAATGRNGVIAFCGGFHGRTLLASAMTGKVLPYKAPFGTLPGEVYHVPFPDDDITVADSLKMLNFLFAADISPANVAAIIIEPVQGEGGFRTAPTELLQALRAVCDQHGIKLIADEVQTGFARTGKLFGIEHSGVEPDLISVAKSLAGGLPLSGVIGRADLMDSVPPGGLGGTYAGAPLACAAALAVLDVIDEEKLLDRSNAMGERLKARIAAWHARTDLLPVSAPRGPGAMVAFDILEAHGSTERRAGFASQICARACEKGLILLACGVQGATIRILVPLTASDALVDEGLDIIEQVLLEAAQG</sequence>
<dbReference type="OrthoDB" id="9801834at2"/>
<dbReference type="InterPro" id="IPR015424">
    <property type="entry name" value="PyrdxlP-dep_Trfase"/>
</dbReference>
<dbReference type="PIRSF" id="PIRSF000521">
    <property type="entry name" value="Transaminase_4ab_Lys_Orn"/>
    <property type="match status" value="1"/>
</dbReference>
<evidence type="ECO:0000256" key="5">
    <source>
        <dbReference type="ARBA" id="ARBA00022898"/>
    </source>
</evidence>
<keyword evidence="3 7" id="KW-0032">Aminotransferase</keyword>
<protein>
    <submittedName>
        <fullName evidence="7">4-aminobutyrate--2-oxoglutarate transaminase</fullName>
        <ecNumber evidence="7">2.6.1.19</ecNumber>
    </submittedName>
</protein>